<dbReference type="Proteomes" id="UP000037923">
    <property type="component" value="Unassembled WGS sequence"/>
</dbReference>
<feature type="compositionally biased region" description="Polar residues" evidence="1">
    <location>
        <begin position="1819"/>
        <end position="1836"/>
    </location>
</feature>
<reference evidence="2 3" key="1">
    <citation type="submission" date="2015-07" db="EMBL/GenBank/DDBJ databases">
        <title>High-quality genome of monoxenous trypanosomatid Leptomonas pyrrhocoris.</title>
        <authorList>
            <person name="Flegontov P."/>
            <person name="Butenko A."/>
            <person name="Firsov S."/>
            <person name="Vlcek C."/>
            <person name="Logacheva M.D."/>
            <person name="Field M."/>
            <person name="Filatov D."/>
            <person name="Flegontova O."/>
            <person name="Gerasimov E."/>
            <person name="Jackson A.P."/>
            <person name="Kelly S."/>
            <person name="Opperdoes F."/>
            <person name="O'Reilly A."/>
            <person name="Votypka J."/>
            <person name="Yurchenko V."/>
            <person name="Lukes J."/>
        </authorList>
    </citation>
    <scope>NUCLEOTIDE SEQUENCE [LARGE SCALE GENOMIC DNA]</scope>
    <source>
        <strain evidence="2">H10</strain>
    </source>
</reference>
<feature type="compositionally biased region" description="Basic and acidic residues" evidence="1">
    <location>
        <begin position="2044"/>
        <end position="2056"/>
    </location>
</feature>
<feature type="compositionally biased region" description="Polar residues" evidence="1">
    <location>
        <begin position="222"/>
        <end position="242"/>
    </location>
</feature>
<feature type="region of interest" description="Disordered" evidence="1">
    <location>
        <begin position="1059"/>
        <end position="1087"/>
    </location>
</feature>
<feature type="compositionally biased region" description="Basic and acidic residues" evidence="1">
    <location>
        <begin position="458"/>
        <end position="471"/>
    </location>
</feature>
<feature type="compositionally biased region" description="Basic and acidic residues" evidence="1">
    <location>
        <begin position="260"/>
        <end position="275"/>
    </location>
</feature>
<feature type="region of interest" description="Disordered" evidence="1">
    <location>
        <begin position="1"/>
        <end position="70"/>
    </location>
</feature>
<feature type="region of interest" description="Disordered" evidence="1">
    <location>
        <begin position="139"/>
        <end position="178"/>
    </location>
</feature>
<feature type="compositionally biased region" description="Polar residues" evidence="1">
    <location>
        <begin position="437"/>
        <end position="453"/>
    </location>
</feature>
<feature type="region of interest" description="Disordered" evidence="1">
    <location>
        <begin position="1489"/>
        <end position="1514"/>
    </location>
</feature>
<gene>
    <name evidence="2" type="ORF">ABB37_00250</name>
</gene>
<keyword evidence="3" id="KW-1185">Reference proteome</keyword>
<feature type="region of interest" description="Disordered" evidence="1">
    <location>
        <begin position="1313"/>
        <end position="1383"/>
    </location>
</feature>
<comment type="caution">
    <text evidence="2">The sequence shown here is derived from an EMBL/GenBank/DDBJ whole genome shotgun (WGS) entry which is preliminary data.</text>
</comment>
<feature type="compositionally biased region" description="Low complexity" evidence="1">
    <location>
        <begin position="699"/>
        <end position="729"/>
    </location>
</feature>
<feature type="compositionally biased region" description="Basic and acidic residues" evidence="1">
    <location>
        <begin position="243"/>
        <end position="252"/>
    </location>
</feature>
<feature type="region of interest" description="Disordered" evidence="1">
    <location>
        <begin position="694"/>
        <end position="757"/>
    </location>
</feature>
<feature type="compositionally biased region" description="Polar residues" evidence="1">
    <location>
        <begin position="1174"/>
        <end position="1197"/>
    </location>
</feature>
<dbReference type="OrthoDB" id="266677at2759"/>
<evidence type="ECO:0000313" key="3">
    <source>
        <dbReference type="Proteomes" id="UP000037923"/>
    </source>
</evidence>
<sequence>MENLHPSAATTSPLMPSAVEANAPLSAVETEAAVPTAHHESPKGPSSLHCQTDVPSHSTENASDSESACAEQPLRNALSFHTASATASCESQSGSVKSAQLKNKSQGNGGTGTSILPLLDAVALSSSASKRSAVAAASVASSHRDVQEDELGESAAPKEKRAEAAAGGAPADGGSGGGNDSCVATPCFSIGVRSPHYTPSNQALPLRPKPRRLASLGEKQGETQQGNSVDAATASLRQQQNRAIREDHRGAESSEASAAKAEHGRNAGHNDEKQTLRTSAPCVDPSRELDNEEGDQHKAVSPTGRKQPRNHHESGDDVKKEAKEEDAGNDEARNAPPWCPPDSANRGGVTNTCNDCGSSSNLHGATAPPTDNTVQPSLSPYHSYVPWKLSEGNGREDDGGHVSLTFFDAKHASISNEESTRSPAPPKPRTRTDATTKAESNSSSHVATTSGAPNNAEGDARQTSPRDEVVIEGKGTSIDVATIDSGSYAGSGRHGSESAMAMAAAAAAAAAVNAPAAPLGGGGVRRQNPAMLAFSGSSSGSGSQGGEGTIDRSISSRFSVPSRGPASLSPPYLAVDEESGELAVVFRRGGVGQPSAAAAGGAAPSLYSSGSSGSATYNVVRNGVPTSPTHLEFSHPLDETFGTMVSTMSTTFSTTTNSVGDGDSVSPADTYRLQVAAQMRQALLQTLGLNVGSDGGNTTGATTQGQQQSEKAASPMSTSASSAEATTSSGVLLPLSPLQDKNNDAPRLAHLGHAMDGGGSHVIVTPTVLSRNSSTAGVNLASSASLSTNSATSPTAGAQTRTAAAIFAALTTPSPRLRSKKAAFAFHANPTFFDIDSGAEDEEAEGRSDGRLDALRLSLSEEGSRMLSMSVSNPLMYEDLASSEMSTSQQFNTAVQPPPSLQLAYPFRRHSLTENFTEVMPGRGTPVSGTPTFSVSRLNNTTEDVFSNSTSSLMPPMLKFTARGGGDEGAALEAAAAEAVREVNSGNLDVDEDEKEDSSRPAPLLPPPVVCSPVAYACSLRDSDSSNLRASSHSDISPLNIDGVPVANVGKLRSSYEMARRTPFSSSPKSAAAQEAETEHTDGNSNEEEAINDAVTSALGAAPGAATTTTTAVAAADSLHAVSSPESAARDGNVSVALSAAEPEWSSHSLIRSVRSSPHRGEDGVNSTEDDVTGTATTRVPTSSSPSQFQIQPTSSVSFGETPGLLLDAASYSYSRRDFVNSSATISSISGALAAEAQQSHADPATSRPGSATTTATTTTNGDLSASTSTRMWSDGIATTAAAVLFRRHGDDATQEDAESLVMPQRFGAFTSIPMPRLSTAGGEKGGVSLRSGTNSAMQRDIDDGNEANAPSGNPHTVNPLGTLSLTPTPPPPLAQQQMPDAQGANTVDMANLSDEKVKETEESARLNNPDNEGDTWGEPMSSVQSLQKQQYADDEFAEPAVTSVAGGGEKHVRFADRSEMQFVDPLSSPWADRDFFYQPDYTHMEFKNASLPNSAPEDAKGNDGESSSATDEEEANILRAVTPFRFTHRCKDVHGSPTPRSFTGPSVPSWANWPRGAGTRKPQAAPSEISARHDGAPEAAVSPTVRNDDDAEGERAPRIFFTKERLASRAALMEARRAALQGKSSTDVSSSIVGKPNGPAAALGSGVVLRPETSAVGQITPASASARLHINLAPPPPPPPAAAAISVALPDFAAPVTSTASSGRSGMLCGPPPPPLGSAPTAPAPASASRAAEVNSNDNDDDGFGGWVQQGAAPPQQVKDTAAAPFKLTKEWCVQVAADLKKRGNECPPCAESAAIPLDPARVVDVLHAVFGEDNLFTSPSPHGKPASTSASIGSHNHDADEASATMNTSRGAAPRVSGEIRGVDGVLEALSFTSLTQPNGPATATGSFATTFTSTNARATNSSMSSAPAIEGSGYVVPWRTRTSATSTAAAQTTMNNAAAIEAGVAGKTDNGNAAPAEENDPVELSLRLTRHLFFPDQEQGGRCDNDSAAPSAAASCQVSSFMGTRRLPDAATAAQWTERDVLLAVQQEQRRMAQESEGAMETERLEDVLRLSS</sequence>
<dbReference type="EMBL" id="LGTL01000001">
    <property type="protein sequence ID" value="KPA85952.1"/>
    <property type="molecule type" value="Genomic_DNA"/>
</dbReference>
<feature type="compositionally biased region" description="Low complexity" evidence="1">
    <location>
        <begin position="1147"/>
        <end position="1156"/>
    </location>
</feature>
<feature type="region of interest" description="Disordered" evidence="1">
    <location>
        <begin position="983"/>
        <end position="1006"/>
    </location>
</feature>
<dbReference type="GeneID" id="26900548"/>
<feature type="compositionally biased region" description="Polar residues" evidence="1">
    <location>
        <begin position="1025"/>
        <end position="1037"/>
    </location>
</feature>
<evidence type="ECO:0000256" key="1">
    <source>
        <dbReference type="SAM" id="MobiDB-lite"/>
    </source>
</evidence>
<feature type="compositionally biased region" description="Polar residues" evidence="1">
    <location>
        <begin position="348"/>
        <end position="380"/>
    </location>
</feature>
<feature type="compositionally biased region" description="Low complexity" evidence="1">
    <location>
        <begin position="1719"/>
        <end position="1738"/>
    </location>
</feature>
<feature type="region of interest" description="Disordered" evidence="1">
    <location>
        <begin position="1024"/>
        <end position="1043"/>
    </location>
</feature>
<evidence type="ECO:0000313" key="2">
    <source>
        <dbReference type="EMBL" id="KPA85952.1"/>
    </source>
</evidence>
<organism evidence="2 3">
    <name type="scientific">Leptomonas pyrrhocoris</name>
    <name type="common">Firebug parasite</name>
    <dbReference type="NCBI Taxonomy" id="157538"/>
    <lineage>
        <taxon>Eukaryota</taxon>
        <taxon>Discoba</taxon>
        <taxon>Euglenozoa</taxon>
        <taxon>Kinetoplastea</taxon>
        <taxon>Metakinetoplastina</taxon>
        <taxon>Trypanosomatida</taxon>
        <taxon>Trypanosomatidae</taxon>
        <taxon>Leishmaniinae</taxon>
        <taxon>Leptomonas</taxon>
    </lineage>
</organism>
<feature type="region of interest" description="Disordered" evidence="1">
    <location>
        <begin position="1237"/>
        <end position="1269"/>
    </location>
</feature>
<feature type="region of interest" description="Disordered" evidence="1">
    <location>
        <begin position="1701"/>
        <end position="1755"/>
    </location>
</feature>
<feature type="region of interest" description="Disordered" evidence="1">
    <location>
        <begin position="2034"/>
        <end position="2056"/>
    </location>
</feature>
<dbReference type="VEuPathDB" id="TriTrypDB:LpyrH10_01_2500"/>
<feature type="region of interest" description="Disordered" evidence="1">
    <location>
        <begin position="196"/>
        <end position="475"/>
    </location>
</feature>
<dbReference type="OMA" id="QWTERDV"/>
<feature type="compositionally biased region" description="Polar residues" evidence="1">
    <location>
        <begin position="48"/>
        <end position="66"/>
    </location>
</feature>
<name>A0A0N0E022_LEPPY</name>
<feature type="region of interest" description="Disordered" evidence="1">
    <location>
        <begin position="1396"/>
        <end position="1423"/>
    </location>
</feature>
<feature type="region of interest" description="Disordered" evidence="1">
    <location>
        <begin position="1147"/>
        <end position="1197"/>
    </location>
</feature>
<feature type="compositionally biased region" description="Basic and acidic residues" evidence="1">
    <location>
        <begin position="1396"/>
        <end position="1405"/>
    </location>
</feature>
<proteinExistence type="predicted"/>
<dbReference type="RefSeq" id="XP_015664391.1">
    <property type="nucleotide sequence ID" value="XM_015796383.1"/>
</dbReference>
<feature type="compositionally biased region" description="Basic and acidic residues" evidence="1">
    <location>
        <begin position="285"/>
        <end position="298"/>
    </location>
</feature>
<feature type="region of interest" description="Disordered" evidence="1">
    <location>
        <begin position="90"/>
        <end position="110"/>
    </location>
</feature>
<feature type="region of interest" description="Disordered" evidence="1">
    <location>
        <begin position="535"/>
        <end position="572"/>
    </location>
</feature>
<protein>
    <submittedName>
        <fullName evidence="2">Uncharacterized protein</fullName>
    </submittedName>
</protein>
<feature type="compositionally biased region" description="Polar residues" evidence="1">
    <location>
        <begin position="90"/>
        <end position="106"/>
    </location>
</feature>
<feature type="region of interest" description="Disordered" evidence="1">
    <location>
        <begin position="1533"/>
        <end position="1596"/>
    </location>
</feature>
<accession>A0A0N0E022</accession>
<feature type="region of interest" description="Disordered" evidence="1">
    <location>
        <begin position="1819"/>
        <end position="1856"/>
    </location>
</feature>
<feature type="compositionally biased region" description="Basic and acidic residues" evidence="1">
    <location>
        <begin position="310"/>
        <end position="333"/>
    </location>
</feature>